<dbReference type="Gene3D" id="1.10.4080.10">
    <property type="entry name" value="ADP-ribosylation/Crystallin J1"/>
    <property type="match status" value="1"/>
</dbReference>
<dbReference type="GO" id="GO:0046872">
    <property type="term" value="F:metal ion binding"/>
    <property type="evidence" value="ECO:0007669"/>
    <property type="project" value="UniProtKB-KW"/>
</dbReference>
<comment type="cofactor">
    <cofactor evidence="1">
        <name>Mg(2+)</name>
        <dbReference type="ChEBI" id="CHEBI:18420"/>
    </cofactor>
    <text evidence="1">Binds 2 magnesium ions per subunit.</text>
</comment>
<dbReference type="Proteomes" id="UP000027982">
    <property type="component" value="Chromosome"/>
</dbReference>
<dbReference type="eggNOG" id="COG1397">
    <property type="taxonomic scope" value="Bacteria"/>
</dbReference>
<feature type="binding site" evidence="1">
    <location>
        <position position="77"/>
    </location>
    <ligand>
        <name>Mg(2+)</name>
        <dbReference type="ChEBI" id="CHEBI:18420"/>
        <label>1</label>
    </ligand>
</feature>
<dbReference type="OrthoDB" id="9761704at2"/>
<sequence length="704" mass="77560">MLNDLSSALPSLVAPVPDAGHALYLERVYAGVLGKLIGVYLGRPVENWSYERIREEFGQVEYYIHEERGRRLIVTDDDISGTFTFLRALEDYGFDPELTAAQIGQTWLNYLIERTTILWWGGMGNSTEHTAYLRLKQGVAAPASGSCELNSQIVAEQIGGQIFIDGWGLVSPGNAAQAASLARRAASVSHDGEAIYGAQVIAVLVAHAFVETNIDRLLDEALRHIPADCTIRKLIDDLREWHAAEPDWRENRMRLAAEYGYDRFVGNCHIVPNHGLIILSLLHGAGDFDRSMAIVNTCGWDTDCNSGNLGAILGVRNGLSGLSGRDWRGPVADRLYLPSADGGRAITDAATEAIRVANAGRALIGLDPIAPKAGRRFHFALPGSVQGWRRGPDAERGYVRNAVQQASEMPGALLVRSLPGARPIRATTPTFIPPDTKDMVTGYVLVANPTLYSGHLLKIRIQANGEPASGRLVLSHYDREDESISVAGPEFHLRPGDVRELDWRIPDTGGYPIHEVGLELDRGEIYVDWVDWNGVPRTSWPPVEGTMWARAWAKSLDRWEYKRDAYEFLTHSEGIGLLTQGAREWRDYRLSVRLTPRMAVSGGVAIRVQGLRRYYAFVFGDRGEVRIDKALDGRRTLVSGKFDWEPFRDYQVVIEAEGDTIRASIDGQWILSVTDRDRPLTEGAGGFVVEAGCLGAGTPGVSPL</sequence>
<accession>A0A068NLV5</accession>
<proteinExistence type="predicted"/>
<dbReference type="KEGG" id="fgi:OP10G_0387"/>
<feature type="binding site" evidence="1">
    <location>
        <position position="76"/>
    </location>
    <ligand>
        <name>Mg(2+)</name>
        <dbReference type="ChEBI" id="CHEBI:18420"/>
        <label>1</label>
    </ligand>
</feature>
<dbReference type="InterPro" id="IPR005502">
    <property type="entry name" value="Ribosyl_crysJ1"/>
</dbReference>
<evidence type="ECO:0000256" key="1">
    <source>
        <dbReference type="PIRSR" id="PIRSR605502-1"/>
    </source>
</evidence>
<reference evidence="2 3" key="1">
    <citation type="journal article" date="2014" name="PLoS ONE">
        <title>The first complete genome sequence of the class fimbriimonadia in the phylum armatimonadetes.</title>
        <authorList>
            <person name="Hu Z.Y."/>
            <person name="Wang Y.Z."/>
            <person name="Im W.T."/>
            <person name="Wang S.Y."/>
            <person name="Zhao G.P."/>
            <person name="Zheng H.J."/>
            <person name="Quan Z.X."/>
        </authorList>
    </citation>
    <scope>NUCLEOTIDE SEQUENCE [LARGE SCALE GENOMIC DNA]</scope>
    <source>
        <strain evidence="2">Gsoil 348</strain>
    </source>
</reference>
<name>A0A068NLV5_FIMGI</name>
<keyword evidence="1" id="KW-0479">Metal-binding</keyword>
<feature type="binding site" evidence="1">
    <location>
        <position position="301"/>
    </location>
    <ligand>
        <name>Mg(2+)</name>
        <dbReference type="ChEBI" id="CHEBI:18420"/>
        <label>1</label>
    </ligand>
</feature>
<gene>
    <name evidence="2" type="ORF">OP10G_0387</name>
</gene>
<dbReference type="AlphaFoldDB" id="A0A068NLV5"/>
<protein>
    <submittedName>
        <fullName evidence="2">Large exoproteins involved in heme utilization or adhesion</fullName>
    </submittedName>
</protein>
<organism evidence="2 3">
    <name type="scientific">Fimbriimonas ginsengisoli Gsoil 348</name>
    <dbReference type="NCBI Taxonomy" id="661478"/>
    <lineage>
        <taxon>Bacteria</taxon>
        <taxon>Bacillati</taxon>
        <taxon>Armatimonadota</taxon>
        <taxon>Fimbriimonadia</taxon>
        <taxon>Fimbriimonadales</taxon>
        <taxon>Fimbriimonadaceae</taxon>
        <taxon>Fimbriimonas</taxon>
    </lineage>
</organism>
<dbReference type="STRING" id="661478.OP10G_0387"/>
<dbReference type="HOGENOM" id="CLU_388180_0_0_0"/>
<keyword evidence="1" id="KW-0460">Magnesium</keyword>
<feature type="binding site" evidence="1">
    <location>
        <position position="75"/>
    </location>
    <ligand>
        <name>Mg(2+)</name>
        <dbReference type="ChEBI" id="CHEBI:18420"/>
        <label>1</label>
    </ligand>
</feature>
<feature type="binding site" evidence="1">
    <location>
        <position position="303"/>
    </location>
    <ligand>
        <name>Mg(2+)</name>
        <dbReference type="ChEBI" id="CHEBI:18420"/>
        <label>1</label>
    </ligand>
</feature>
<dbReference type="Pfam" id="PF03747">
    <property type="entry name" value="ADP_ribosyl_GH"/>
    <property type="match status" value="1"/>
</dbReference>
<dbReference type="SUPFAM" id="SSF101478">
    <property type="entry name" value="ADP-ribosylglycohydrolase"/>
    <property type="match status" value="1"/>
</dbReference>
<evidence type="ECO:0000313" key="3">
    <source>
        <dbReference type="Proteomes" id="UP000027982"/>
    </source>
</evidence>
<dbReference type="EMBL" id="CP007139">
    <property type="protein sequence ID" value="AIE83755.1"/>
    <property type="molecule type" value="Genomic_DNA"/>
</dbReference>
<dbReference type="InterPro" id="IPR036705">
    <property type="entry name" value="Ribosyl_crysJ1_sf"/>
</dbReference>
<evidence type="ECO:0000313" key="2">
    <source>
        <dbReference type="EMBL" id="AIE83755.1"/>
    </source>
</evidence>
<dbReference type="RefSeq" id="WP_025227575.1">
    <property type="nucleotide sequence ID" value="NZ_CP007139.1"/>
</dbReference>
<keyword evidence="3" id="KW-1185">Reference proteome</keyword>
<dbReference type="Gene3D" id="2.60.120.560">
    <property type="entry name" value="Exo-inulinase, domain 1"/>
    <property type="match status" value="1"/>
</dbReference>